<feature type="compositionally biased region" description="Low complexity" evidence="1">
    <location>
        <begin position="14"/>
        <end position="26"/>
    </location>
</feature>
<feature type="compositionally biased region" description="Basic and acidic residues" evidence="1">
    <location>
        <begin position="507"/>
        <end position="519"/>
    </location>
</feature>
<feature type="region of interest" description="Disordered" evidence="1">
    <location>
        <begin position="498"/>
        <end position="519"/>
    </location>
</feature>
<feature type="region of interest" description="Disordered" evidence="1">
    <location>
        <begin position="1"/>
        <end position="50"/>
    </location>
</feature>
<evidence type="ECO:0000256" key="1">
    <source>
        <dbReference type="SAM" id="MobiDB-lite"/>
    </source>
</evidence>
<reference evidence="2 3" key="1">
    <citation type="journal article" date="2021" name="Comput. Struct. Biotechnol. J.">
        <title>De novo genome assembly of the potent medicinal plant Rehmannia glutinosa using nanopore technology.</title>
        <authorList>
            <person name="Ma L."/>
            <person name="Dong C."/>
            <person name="Song C."/>
            <person name="Wang X."/>
            <person name="Zheng X."/>
            <person name="Niu Y."/>
            <person name="Chen S."/>
            <person name="Feng W."/>
        </authorList>
    </citation>
    <scope>NUCLEOTIDE SEQUENCE [LARGE SCALE GENOMIC DNA]</scope>
    <source>
        <strain evidence="2">DH-2019</strain>
    </source>
</reference>
<dbReference type="Proteomes" id="UP001318860">
    <property type="component" value="Unassembled WGS sequence"/>
</dbReference>
<accession>A0ABR0X737</accession>
<keyword evidence="3" id="KW-1185">Reference proteome</keyword>
<evidence type="ECO:0000313" key="3">
    <source>
        <dbReference type="Proteomes" id="UP001318860"/>
    </source>
</evidence>
<proteinExistence type="predicted"/>
<feature type="region of interest" description="Disordered" evidence="1">
    <location>
        <begin position="328"/>
        <end position="399"/>
    </location>
</feature>
<name>A0ABR0X737_REHGL</name>
<feature type="region of interest" description="Disordered" evidence="1">
    <location>
        <begin position="212"/>
        <end position="236"/>
    </location>
</feature>
<dbReference type="PANTHER" id="PTHR34361:SF2">
    <property type="entry name" value="OS08G0157800 PROTEIN"/>
    <property type="match status" value="1"/>
</dbReference>
<feature type="compositionally biased region" description="Polar residues" evidence="1">
    <location>
        <begin position="387"/>
        <end position="399"/>
    </location>
</feature>
<organism evidence="2 3">
    <name type="scientific">Rehmannia glutinosa</name>
    <name type="common">Chinese foxglove</name>
    <dbReference type="NCBI Taxonomy" id="99300"/>
    <lineage>
        <taxon>Eukaryota</taxon>
        <taxon>Viridiplantae</taxon>
        <taxon>Streptophyta</taxon>
        <taxon>Embryophyta</taxon>
        <taxon>Tracheophyta</taxon>
        <taxon>Spermatophyta</taxon>
        <taxon>Magnoliopsida</taxon>
        <taxon>eudicotyledons</taxon>
        <taxon>Gunneridae</taxon>
        <taxon>Pentapetalae</taxon>
        <taxon>asterids</taxon>
        <taxon>lamiids</taxon>
        <taxon>Lamiales</taxon>
        <taxon>Orobanchaceae</taxon>
        <taxon>Rehmannieae</taxon>
        <taxon>Rehmannia</taxon>
    </lineage>
</organism>
<evidence type="ECO:0000313" key="2">
    <source>
        <dbReference type="EMBL" id="KAK6155473.1"/>
    </source>
</evidence>
<feature type="compositionally biased region" description="Gly residues" evidence="1">
    <location>
        <begin position="1"/>
        <end position="13"/>
    </location>
</feature>
<sequence>MMGFGPMGSGTGGNSSSSTSNLSALAPPFTVDRLNPKPNSSPSLHYSDPPYTAEPFSHGWQFTSPSAPIPESVFESTGITSVPLSDDYRYSASATISPTSAHWSALSSVTKASSSAFAYGGEVKPYYSPYVPPLVGEDSLLVGDEGSHYNVGPTSGPSVKSQTDYAPDLFDVDYENRWVGSLGFDDGKRAKRGELDGSFSFEKANLGGSHGYKSQLNRGGFGTEKNRNKPTKDPGVSYRKFNQLSGKEVHTGSSSIGQMEDKSCHEQNLGYFPYDSNKTHNLAFSTTYPESYHSDLSYDMHKNLTNTQNPCSPFEKCVKPVDTPFTGPVSAMRPSPTVVIRPPPATNGDFGQSTFSRKPARSPKPSSQIKEDSFETNLFNIPREGNRLTSSTSVKESPLQSRETFDRKITAIYGIHLPDINILGGFAMGCDNAQVVNSTESSSDFIDHHSTTVDSPCWKGAPSSQFSSFDIEAGNVNNVKKNTDEYYGFDHEKHQKFHSGVDSSRAFPEKVGETNKNTENECASKEQSLFGAGVGFEISDDPNMARQQSVLNNLTCGFDMKVSDTKHLVSEESAVTTLNDVSEGGAVAVHAAEKVLASPASQEDATERIMLPDPKLNVPTMIKAIHNLSELLLFHLSGDACSLEEENSENLKHAISNLHSCLNNKIVQVSNKPELNNLVGDTSEKLPESHDVGTMLGSPHTSNESSDSHTKLDYQHMHQKERNFSFSGKKDEKSPIFSPLGDDLDITRDDNMTKAIKKVLEENFHLDEEMHSQSLLFKNLWLDAEAKLCSISYKARFDRMKIQMEQIKLKAPQENEDTAEMMSEVCVSPDPIKASELVGPKGHDGPIPNPTLHNVHISSPSGPADGFDASVMARFNILKSREDNPKPLNMEEEKQPEMVDGDHEGSIMARFNILKSREENSSSICMEE</sequence>
<protein>
    <submittedName>
        <fullName evidence="2">Uncharacterized protein</fullName>
    </submittedName>
</protein>
<dbReference type="EMBL" id="JABTTQ020000005">
    <property type="protein sequence ID" value="KAK6155473.1"/>
    <property type="molecule type" value="Genomic_DNA"/>
</dbReference>
<comment type="caution">
    <text evidence="2">The sequence shown here is derived from an EMBL/GenBank/DDBJ whole genome shotgun (WGS) entry which is preliminary data.</text>
</comment>
<gene>
    <name evidence="2" type="ORF">DH2020_009721</name>
</gene>
<dbReference type="PANTHER" id="PTHR34361">
    <property type="entry name" value="OS08G0157800 PROTEIN"/>
    <property type="match status" value="1"/>
</dbReference>
<feature type="region of interest" description="Disordered" evidence="1">
    <location>
        <begin position="882"/>
        <end position="905"/>
    </location>
</feature>